<dbReference type="GO" id="GO:0003700">
    <property type="term" value="F:DNA-binding transcription factor activity"/>
    <property type="evidence" value="ECO:0007669"/>
    <property type="project" value="TreeGrafter"/>
</dbReference>
<evidence type="ECO:0000313" key="5">
    <source>
        <dbReference type="EMBL" id="SES39746.1"/>
    </source>
</evidence>
<evidence type="ECO:0000313" key="6">
    <source>
        <dbReference type="Proteomes" id="UP000199019"/>
    </source>
</evidence>
<keyword evidence="3" id="KW-0804">Transcription</keyword>
<name>A0A1H9X0Q0_9MICO</name>
<dbReference type="InterPro" id="IPR010982">
    <property type="entry name" value="Lambda_DNA-bd_dom_sf"/>
</dbReference>
<dbReference type="SMART" id="SM00354">
    <property type="entry name" value="HTH_LACI"/>
    <property type="match status" value="1"/>
</dbReference>
<dbReference type="PROSITE" id="PS50932">
    <property type="entry name" value="HTH_LACI_2"/>
    <property type="match status" value="1"/>
</dbReference>
<gene>
    <name evidence="5" type="ORF">SAMN05216199_3306</name>
</gene>
<feature type="domain" description="HTH lacI-type" evidence="4">
    <location>
        <begin position="4"/>
        <end position="59"/>
    </location>
</feature>
<dbReference type="CDD" id="cd06279">
    <property type="entry name" value="PBP1_LacI-like"/>
    <property type="match status" value="1"/>
</dbReference>
<proteinExistence type="predicted"/>
<protein>
    <submittedName>
        <fullName evidence="5">Transcriptional regulator, LacI family</fullName>
    </submittedName>
</protein>
<dbReference type="CDD" id="cd01392">
    <property type="entry name" value="HTH_LacI"/>
    <property type="match status" value="1"/>
</dbReference>
<dbReference type="PANTHER" id="PTHR30146:SF138">
    <property type="entry name" value="TRANSCRIPTIONAL REGULATORY PROTEIN"/>
    <property type="match status" value="1"/>
</dbReference>
<sequence length="350" mass="36364">MGKVTLQTVADAVGVSRMTVSNAFSRPDQLSAPLRERILEAARELGYAGPDPSARALARGSTGAVGVVLTDSLEYPFTDEVAMSFLGAIARELEPTGLALTLLSGAESEDRVPARDVAMDGALVYSCDPSSAAVEWLGKRGLPMVFVDQAPAKGIPSVNVDDRGGARAAAQHLVDLGHRRIGLVLSVPAAPYGLVDDPLDGPLGHPVRQRLLGWLDVLAAAGITSRAARIPMSDPDSCVEAAQALLRLEDRPTAILCFSDVIAATVVQVAQDLGLQVPSDVSVVGFDDSPVAARVRPALTTVRQDFPEKGRAAAAALTAALSGGAPQRARHTVLPTALVVRESTAPPAAR</sequence>
<organism evidence="5 6">
    <name type="scientific">Pedococcus cremeus</name>
    <dbReference type="NCBI Taxonomy" id="587636"/>
    <lineage>
        <taxon>Bacteria</taxon>
        <taxon>Bacillati</taxon>
        <taxon>Actinomycetota</taxon>
        <taxon>Actinomycetes</taxon>
        <taxon>Micrococcales</taxon>
        <taxon>Intrasporangiaceae</taxon>
        <taxon>Pedococcus</taxon>
    </lineage>
</organism>
<keyword evidence="6" id="KW-1185">Reference proteome</keyword>
<keyword evidence="1" id="KW-0805">Transcription regulation</keyword>
<accession>A0A1H9X0Q0</accession>
<dbReference type="Pfam" id="PF00356">
    <property type="entry name" value="LacI"/>
    <property type="match status" value="1"/>
</dbReference>
<dbReference type="EMBL" id="FOHB01000006">
    <property type="protein sequence ID" value="SES39746.1"/>
    <property type="molecule type" value="Genomic_DNA"/>
</dbReference>
<dbReference type="InterPro" id="IPR046335">
    <property type="entry name" value="LacI/GalR-like_sensor"/>
</dbReference>
<dbReference type="Gene3D" id="3.40.50.2300">
    <property type="match status" value="2"/>
</dbReference>
<dbReference type="OrthoDB" id="9785139at2"/>
<dbReference type="Gene3D" id="1.10.260.40">
    <property type="entry name" value="lambda repressor-like DNA-binding domains"/>
    <property type="match status" value="1"/>
</dbReference>
<reference evidence="6" key="1">
    <citation type="submission" date="2016-10" db="EMBL/GenBank/DDBJ databases">
        <authorList>
            <person name="Varghese N."/>
            <person name="Submissions S."/>
        </authorList>
    </citation>
    <scope>NUCLEOTIDE SEQUENCE [LARGE SCALE GENOMIC DNA]</scope>
    <source>
        <strain evidence="6">CGMCC 1.6963</strain>
    </source>
</reference>
<dbReference type="SUPFAM" id="SSF47413">
    <property type="entry name" value="lambda repressor-like DNA-binding domains"/>
    <property type="match status" value="1"/>
</dbReference>
<evidence type="ECO:0000256" key="1">
    <source>
        <dbReference type="ARBA" id="ARBA00023015"/>
    </source>
</evidence>
<evidence type="ECO:0000256" key="2">
    <source>
        <dbReference type="ARBA" id="ARBA00023125"/>
    </source>
</evidence>
<dbReference type="Proteomes" id="UP000199019">
    <property type="component" value="Unassembled WGS sequence"/>
</dbReference>
<dbReference type="PANTHER" id="PTHR30146">
    <property type="entry name" value="LACI-RELATED TRANSCRIPTIONAL REPRESSOR"/>
    <property type="match status" value="1"/>
</dbReference>
<dbReference type="Pfam" id="PF13377">
    <property type="entry name" value="Peripla_BP_3"/>
    <property type="match status" value="1"/>
</dbReference>
<dbReference type="AlphaFoldDB" id="A0A1H9X0Q0"/>
<evidence type="ECO:0000259" key="4">
    <source>
        <dbReference type="PROSITE" id="PS50932"/>
    </source>
</evidence>
<dbReference type="GO" id="GO:0000976">
    <property type="term" value="F:transcription cis-regulatory region binding"/>
    <property type="evidence" value="ECO:0007669"/>
    <property type="project" value="TreeGrafter"/>
</dbReference>
<evidence type="ECO:0000256" key="3">
    <source>
        <dbReference type="ARBA" id="ARBA00023163"/>
    </source>
</evidence>
<keyword evidence="2" id="KW-0238">DNA-binding</keyword>
<dbReference type="STRING" id="587636.SAMN05216199_3306"/>
<dbReference type="SUPFAM" id="SSF53822">
    <property type="entry name" value="Periplasmic binding protein-like I"/>
    <property type="match status" value="1"/>
</dbReference>
<dbReference type="InterPro" id="IPR000843">
    <property type="entry name" value="HTH_LacI"/>
</dbReference>
<dbReference type="InterPro" id="IPR028082">
    <property type="entry name" value="Peripla_BP_I"/>
</dbReference>